<comment type="caution">
    <text evidence="5">The sequence shown here is derived from an EMBL/GenBank/DDBJ whole genome shotgun (WGS) entry which is preliminary data.</text>
</comment>
<dbReference type="Gene3D" id="2.60.40.1180">
    <property type="entry name" value="Golgi alpha-mannosidase II"/>
    <property type="match status" value="1"/>
</dbReference>
<dbReference type="eggNOG" id="COG1501">
    <property type="taxonomic scope" value="Bacteria"/>
</dbReference>
<feature type="domain" description="Glycoside hydrolase family 31 TIM barrel" evidence="3">
    <location>
        <begin position="180"/>
        <end position="483"/>
    </location>
</feature>
<comment type="similarity">
    <text evidence="1 2">Belongs to the glycosyl hydrolase 31 family.</text>
</comment>
<dbReference type="AlphaFoldDB" id="A0A023CYC6"/>
<dbReference type="InterPro" id="IPR051816">
    <property type="entry name" value="Glycosyl_Hydrolase_31"/>
</dbReference>
<feature type="domain" description="Glycosyl hydrolase family 31 C-terminal" evidence="4">
    <location>
        <begin position="494"/>
        <end position="606"/>
    </location>
</feature>
<dbReference type="OrthoDB" id="176168at2"/>
<sequence length="749" mass="87112">MSNIIQGKKYRFTILTNKLLRMEYSSDGEFEDRKTQFAQNRTLDNPKYFVKEKSNGHLLEIETDFFHLYYDGGKFDASNLRIDVKYNYTLHDGRWYFGEKIRNLGGTTHTLDLSNGRVPLEDGIMSQDGFAFLDDTQSFVIDDNNEFVPRHKQEADGYFFAYGRNYLLALQDFYRLSGATPLLPRYALGNWWSRYYKYTQKEYIDLMDKFEAKEIPISVAVIDMDWHRTDDLPERFGSGWTGYSWNKKLFPDHRQFLKELRKRNKKITLNLHPNGGIRAFEDAYPAVAKRLNLDVEKEEPAIFDFDNKKFRESYFKDVHHPLEDEGVNFWWIDWQQGTSRAKDKIDPLWSLNHYHYLDNQARNDGDGLILSRFAGPGSHRYPVGFSGDTYITWDSLKFQPEFTATASNIGYSWWSHDIGGHMKGTYDPVLSLRWLQLGVFSPINRLHSSDNPFSGKEPWKYPLNIQTYMTSFLQLRAKLIPYLDSANILTHTAGKALVEPMYYRHPNNEEAYIYKNQYYFGSELMVAPITTPQDTETQIGFTDAWLPKGEWVDIFTGLIYQGDEAATQKLQPSTIMDGQFCNGQTHIRLGRAIDKMPVFAKLGGIVPMASNFMENPELLPRQLDVHVYGKKDNEYTLFEHVGHKIATTKFIVSDGKLTSVTKDPAHIIPQNRIINFVPHSFDTEKQNQLAYNQLIEHLQFAQVSYELKREILKKADKAQEAPLKFAEFAQTLDNKNIQAIMLEYAYLLK</sequence>
<name>A0A023CYC6_9LACO</name>
<keyword evidence="6" id="KW-1185">Reference proteome</keyword>
<accession>A0A023CYC6</accession>
<evidence type="ECO:0000259" key="3">
    <source>
        <dbReference type="Pfam" id="PF01055"/>
    </source>
</evidence>
<dbReference type="STRING" id="1423806.FD15_GL000589"/>
<evidence type="ECO:0008006" key="7">
    <source>
        <dbReference type="Google" id="ProtNLM"/>
    </source>
</evidence>
<organism evidence="5 6">
    <name type="scientific">Liquorilactobacillus sucicola DSM 21376 = JCM 15457</name>
    <dbReference type="NCBI Taxonomy" id="1423806"/>
    <lineage>
        <taxon>Bacteria</taxon>
        <taxon>Bacillati</taxon>
        <taxon>Bacillota</taxon>
        <taxon>Bacilli</taxon>
        <taxon>Lactobacillales</taxon>
        <taxon>Lactobacillaceae</taxon>
        <taxon>Liquorilactobacillus</taxon>
    </lineage>
</organism>
<dbReference type="EMBL" id="AYZF01000008">
    <property type="protein sequence ID" value="KRN07024.1"/>
    <property type="molecule type" value="Genomic_DNA"/>
</dbReference>
<evidence type="ECO:0000259" key="4">
    <source>
        <dbReference type="Pfam" id="PF21365"/>
    </source>
</evidence>
<proteinExistence type="inferred from homology"/>
<keyword evidence="2" id="KW-0378">Hydrolase</keyword>
<dbReference type="InterPro" id="IPR048395">
    <property type="entry name" value="Glyco_hydro_31_C"/>
</dbReference>
<dbReference type="Proteomes" id="UP000050961">
    <property type="component" value="Unassembled WGS sequence"/>
</dbReference>
<protein>
    <recommendedName>
        <fullName evidence="7">Glycosyl hydrolase, family 31</fullName>
    </recommendedName>
</protein>
<evidence type="ECO:0000256" key="2">
    <source>
        <dbReference type="RuleBase" id="RU361185"/>
    </source>
</evidence>
<dbReference type="InterPro" id="IPR017853">
    <property type="entry name" value="GH"/>
</dbReference>
<evidence type="ECO:0000313" key="6">
    <source>
        <dbReference type="Proteomes" id="UP000050961"/>
    </source>
</evidence>
<dbReference type="RefSeq" id="WP_034988566.1">
    <property type="nucleotide sequence ID" value="NZ_AYZF01000008.1"/>
</dbReference>
<dbReference type="Gene3D" id="3.20.20.80">
    <property type="entry name" value="Glycosidases"/>
    <property type="match status" value="1"/>
</dbReference>
<dbReference type="InterPro" id="IPR013780">
    <property type="entry name" value="Glyco_hydro_b"/>
</dbReference>
<dbReference type="GO" id="GO:0005975">
    <property type="term" value="P:carbohydrate metabolic process"/>
    <property type="evidence" value="ECO:0007669"/>
    <property type="project" value="InterPro"/>
</dbReference>
<evidence type="ECO:0000313" key="5">
    <source>
        <dbReference type="EMBL" id="KRN07024.1"/>
    </source>
</evidence>
<keyword evidence="2" id="KW-0326">Glycosidase</keyword>
<reference evidence="5 6" key="1">
    <citation type="journal article" date="2015" name="Genome Announc.">
        <title>Expanding the biotechnology potential of lactobacilli through comparative genomics of 213 strains and associated genera.</title>
        <authorList>
            <person name="Sun Z."/>
            <person name="Harris H.M."/>
            <person name="McCann A."/>
            <person name="Guo C."/>
            <person name="Argimon S."/>
            <person name="Zhang W."/>
            <person name="Yang X."/>
            <person name="Jeffery I.B."/>
            <person name="Cooney J.C."/>
            <person name="Kagawa T.F."/>
            <person name="Liu W."/>
            <person name="Song Y."/>
            <person name="Salvetti E."/>
            <person name="Wrobel A."/>
            <person name="Rasinkangas P."/>
            <person name="Parkhill J."/>
            <person name="Rea M.C."/>
            <person name="O'Sullivan O."/>
            <person name="Ritari J."/>
            <person name="Douillard F.P."/>
            <person name="Paul Ross R."/>
            <person name="Yang R."/>
            <person name="Briner A.E."/>
            <person name="Felis G.E."/>
            <person name="de Vos W.M."/>
            <person name="Barrangou R."/>
            <person name="Klaenhammer T.R."/>
            <person name="Caufield P.W."/>
            <person name="Cui Y."/>
            <person name="Zhang H."/>
            <person name="O'Toole P.W."/>
        </authorList>
    </citation>
    <scope>NUCLEOTIDE SEQUENCE [LARGE SCALE GENOMIC DNA]</scope>
    <source>
        <strain evidence="5 6">DSM 21376</strain>
    </source>
</reference>
<dbReference type="Pfam" id="PF21365">
    <property type="entry name" value="Glyco_hydro_31_3rd"/>
    <property type="match status" value="1"/>
</dbReference>
<dbReference type="SUPFAM" id="SSF51011">
    <property type="entry name" value="Glycosyl hydrolase domain"/>
    <property type="match status" value="1"/>
</dbReference>
<gene>
    <name evidence="5" type="ORF">FD15_GL000589</name>
</gene>
<dbReference type="InterPro" id="IPR000322">
    <property type="entry name" value="Glyco_hydro_31_TIM"/>
</dbReference>
<dbReference type="SUPFAM" id="SSF51445">
    <property type="entry name" value="(Trans)glycosidases"/>
    <property type="match status" value="1"/>
</dbReference>
<dbReference type="PANTHER" id="PTHR43863:SF2">
    <property type="entry name" value="MALTASE-GLUCOAMYLASE"/>
    <property type="match status" value="1"/>
</dbReference>
<dbReference type="Pfam" id="PF01055">
    <property type="entry name" value="Glyco_hydro_31_2nd"/>
    <property type="match status" value="1"/>
</dbReference>
<evidence type="ECO:0000256" key="1">
    <source>
        <dbReference type="ARBA" id="ARBA00007806"/>
    </source>
</evidence>
<dbReference type="GO" id="GO:0004553">
    <property type="term" value="F:hydrolase activity, hydrolyzing O-glycosyl compounds"/>
    <property type="evidence" value="ECO:0007669"/>
    <property type="project" value="InterPro"/>
</dbReference>
<dbReference type="CDD" id="cd06595">
    <property type="entry name" value="GH31_u1"/>
    <property type="match status" value="1"/>
</dbReference>
<dbReference type="PATRIC" id="fig|1423806.3.peg.602"/>
<dbReference type="PANTHER" id="PTHR43863">
    <property type="entry name" value="HYDROLASE, PUTATIVE (AFU_ORTHOLOGUE AFUA_1G03140)-RELATED"/>
    <property type="match status" value="1"/>
</dbReference>